<protein>
    <recommendedName>
        <fullName evidence="1">EF-hand domain-containing protein</fullName>
    </recommendedName>
</protein>
<evidence type="ECO:0000313" key="3">
    <source>
        <dbReference type="Proteomes" id="UP001201262"/>
    </source>
</evidence>
<evidence type="ECO:0000313" key="2">
    <source>
        <dbReference type="EMBL" id="KAH8701498.1"/>
    </source>
</evidence>
<reference evidence="2" key="1">
    <citation type="submission" date="2021-12" db="EMBL/GenBank/DDBJ databases">
        <title>Convergent genome expansion in fungi linked to evolution of root-endophyte symbiosis.</title>
        <authorList>
            <consortium name="DOE Joint Genome Institute"/>
            <person name="Ke Y.-H."/>
            <person name="Bonito G."/>
            <person name="Liao H.-L."/>
            <person name="Looney B."/>
            <person name="Rojas-Flechas A."/>
            <person name="Nash J."/>
            <person name="Hameed K."/>
            <person name="Schadt C."/>
            <person name="Martin F."/>
            <person name="Crous P.W."/>
            <person name="Miettinen O."/>
            <person name="Magnuson J.K."/>
            <person name="Labbe J."/>
            <person name="Jacobson D."/>
            <person name="Doktycz M.J."/>
            <person name="Veneault-Fourrey C."/>
            <person name="Kuo A."/>
            <person name="Mondo S."/>
            <person name="Calhoun S."/>
            <person name="Riley R."/>
            <person name="Ohm R."/>
            <person name="LaButti K."/>
            <person name="Andreopoulos B."/>
            <person name="Pangilinan J."/>
            <person name="Nolan M."/>
            <person name="Tritt A."/>
            <person name="Clum A."/>
            <person name="Lipzen A."/>
            <person name="Daum C."/>
            <person name="Barry K."/>
            <person name="Grigoriev I.V."/>
            <person name="Vilgalys R."/>
        </authorList>
    </citation>
    <scope>NUCLEOTIDE SEQUENCE</scope>
    <source>
        <strain evidence="2">PMI_201</strain>
    </source>
</reference>
<dbReference type="AlphaFoldDB" id="A0AAD4Q391"/>
<comment type="caution">
    <text evidence="2">The sequence shown here is derived from an EMBL/GenBank/DDBJ whole genome shotgun (WGS) entry which is preliminary data.</text>
</comment>
<dbReference type="SUPFAM" id="SSF47473">
    <property type="entry name" value="EF-hand"/>
    <property type="match status" value="1"/>
</dbReference>
<dbReference type="InterPro" id="IPR002048">
    <property type="entry name" value="EF_hand_dom"/>
</dbReference>
<organism evidence="2 3">
    <name type="scientific">Talaromyces proteolyticus</name>
    <dbReference type="NCBI Taxonomy" id="1131652"/>
    <lineage>
        <taxon>Eukaryota</taxon>
        <taxon>Fungi</taxon>
        <taxon>Dikarya</taxon>
        <taxon>Ascomycota</taxon>
        <taxon>Pezizomycotina</taxon>
        <taxon>Eurotiomycetes</taxon>
        <taxon>Eurotiomycetidae</taxon>
        <taxon>Eurotiales</taxon>
        <taxon>Trichocomaceae</taxon>
        <taxon>Talaromyces</taxon>
        <taxon>Talaromyces sect. Bacilispori</taxon>
    </lineage>
</organism>
<dbReference type="PROSITE" id="PS50222">
    <property type="entry name" value="EF_HAND_2"/>
    <property type="match status" value="1"/>
</dbReference>
<dbReference type="Proteomes" id="UP001201262">
    <property type="component" value="Unassembled WGS sequence"/>
</dbReference>
<accession>A0AAD4Q391</accession>
<dbReference type="InterPro" id="IPR011992">
    <property type="entry name" value="EF-hand-dom_pair"/>
</dbReference>
<feature type="domain" description="EF-hand" evidence="1">
    <location>
        <begin position="57"/>
        <end position="92"/>
    </location>
</feature>
<proteinExistence type="predicted"/>
<dbReference type="GeneID" id="70245605"/>
<keyword evidence="3" id="KW-1185">Reference proteome</keyword>
<dbReference type="GO" id="GO:0005509">
    <property type="term" value="F:calcium ion binding"/>
    <property type="evidence" value="ECO:0007669"/>
    <property type="project" value="InterPro"/>
</dbReference>
<dbReference type="RefSeq" id="XP_046074874.1">
    <property type="nucleotide sequence ID" value="XM_046215318.1"/>
</dbReference>
<dbReference type="Pfam" id="PF13833">
    <property type="entry name" value="EF-hand_8"/>
    <property type="match status" value="1"/>
</dbReference>
<dbReference type="Gene3D" id="1.10.238.10">
    <property type="entry name" value="EF-hand"/>
    <property type="match status" value="1"/>
</dbReference>
<sequence length="137" mass="15780">MYASTYLALKRAQDERDAAQNYARQDAEAAKGREELRNAYLKELNEKDPNNIFYSIDHIKGVLKAFYEADRNLDGHVTLDELMNFYRPTDQEACENILKCFREAEVDGNNKLSLGEFFILGFIGAERKEGYGKARKI</sequence>
<evidence type="ECO:0000259" key="1">
    <source>
        <dbReference type="PROSITE" id="PS50222"/>
    </source>
</evidence>
<dbReference type="EMBL" id="JAJTJA010000003">
    <property type="protein sequence ID" value="KAH8701498.1"/>
    <property type="molecule type" value="Genomic_DNA"/>
</dbReference>
<name>A0AAD4Q391_9EURO</name>
<gene>
    <name evidence="2" type="ORF">BGW36DRAFT_371052</name>
</gene>